<dbReference type="Proteomes" id="UP000029444">
    <property type="component" value="Unassembled WGS sequence"/>
</dbReference>
<dbReference type="eggNOG" id="COG0300">
    <property type="taxonomic scope" value="Bacteria"/>
</dbReference>
<dbReference type="AlphaFoldDB" id="A0A095TSJ0"/>
<dbReference type="RefSeq" id="WP_035231400.1">
    <property type="nucleotide sequence ID" value="NZ_ARXV01000004.1"/>
</dbReference>
<dbReference type="InterPro" id="IPR020904">
    <property type="entry name" value="Sc_DH/Rdtase_CS"/>
</dbReference>
<dbReference type="PRINTS" id="PR00080">
    <property type="entry name" value="SDRFAMILY"/>
</dbReference>
<dbReference type="PRINTS" id="PR00081">
    <property type="entry name" value="GDHRDH"/>
</dbReference>
<protein>
    <submittedName>
        <fullName evidence="4">Ketoacyl reductase</fullName>
    </submittedName>
</protein>
<comment type="similarity">
    <text evidence="1 3">Belongs to the short-chain dehydrogenases/reductases (SDR) family.</text>
</comment>
<dbReference type="Pfam" id="PF00106">
    <property type="entry name" value="adh_short"/>
    <property type="match status" value="1"/>
</dbReference>
<dbReference type="GO" id="GO:0016491">
    <property type="term" value="F:oxidoreductase activity"/>
    <property type="evidence" value="ECO:0007669"/>
    <property type="project" value="UniProtKB-KW"/>
</dbReference>
<gene>
    <name evidence="4" type="ORF">Y5S_01261</name>
</gene>
<evidence type="ECO:0000256" key="3">
    <source>
        <dbReference type="RuleBase" id="RU000363"/>
    </source>
</evidence>
<dbReference type="PIRSF" id="PIRSF000126">
    <property type="entry name" value="11-beta-HSD1"/>
    <property type="match status" value="1"/>
</dbReference>
<dbReference type="PATRIC" id="fig|1177154.3.peg.1285"/>
<evidence type="ECO:0000256" key="2">
    <source>
        <dbReference type="ARBA" id="ARBA00023002"/>
    </source>
</evidence>
<dbReference type="GO" id="GO:0016020">
    <property type="term" value="C:membrane"/>
    <property type="evidence" value="ECO:0007669"/>
    <property type="project" value="TreeGrafter"/>
</dbReference>
<organism evidence="4 5">
    <name type="scientific">Alcanivorax nanhaiticus</name>
    <dbReference type="NCBI Taxonomy" id="1177154"/>
    <lineage>
        <taxon>Bacteria</taxon>
        <taxon>Pseudomonadati</taxon>
        <taxon>Pseudomonadota</taxon>
        <taxon>Gammaproteobacteria</taxon>
        <taxon>Oceanospirillales</taxon>
        <taxon>Alcanivoracaceae</taxon>
        <taxon>Alcanivorax</taxon>
    </lineage>
</organism>
<evidence type="ECO:0000313" key="5">
    <source>
        <dbReference type="Proteomes" id="UP000029444"/>
    </source>
</evidence>
<sequence>MTRTVLVTGGAGGIGREFCKLFNNDGYRIVVFSLQQDELDQLGKDLKDQRSEVDYHGVQMDLSEPDAAERILEWLDQKSIELDVLVNNVGFGMMGEHVEQDSKKLERMLTLNNILLTKLCMLVGNRMKARGTGQIMNIGSLAGFCPMPFFAAYSASKAFVINFSASLHEELKPYGVEVTCFCPSTTRTAFLDTAQSKHQSSTGITKFVSAQIDTPEEVAIAGYKALNEKKVFALPSLAITLQSIWIRTMPLRTMAAFVHKKALKEQ</sequence>
<keyword evidence="5" id="KW-1185">Reference proteome</keyword>
<dbReference type="PANTHER" id="PTHR44196:SF2">
    <property type="entry name" value="SHORT-CHAIN DEHYDROGENASE-RELATED"/>
    <property type="match status" value="1"/>
</dbReference>
<name>A0A095TSJ0_9GAMM</name>
<dbReference type="Gene3D" id="3.40.50.720">
    <property type="entry name" value="NAD(P)-binding Rossmann-like Domain"/>
    <property type="match status" value="1"/>
</dbReference>
<evidence type="ECO:0000313" key="4">
    <source>
        <dbReference type="EMBL" id="KGD65368.1"/>
    </source>
</evidence>
<accession>A0A095TSJ0</accession>
<proteinExistence type="inferred from homology"/>
<dbReference type="InterPro" id="IPR036291">
    <property type="entry name" value="NAD(P)-bd_dom_sf"/>
</dbReference>
<dbReference type="CDD" id="cd05233">
    <property type="entry name" value="SDR_c"/>
    <property type="match status" value="1"/>
</dbReference>
<reference evidence="4 5" key="1">
    <citation type="submission" date="2012-09" db="EMBL/GenBank/DDBJ databases">
        <title>Genome Sequence of alkane-degrading Bacterium Alcanivorax sp. 19-m-6.</title>
        <authorList>
            <person name="Lai Q."/>
            <person name="Shao Z."/>
        </authorList>
    </citation>
    <scope>NUCLEOTIDE SEQUENCE [LARGE SCALE GENOMIC DNA]</scope>
    <source>
        <strain evidence="4 5">19-m-6</strain>
    </source>
</reference>
<dbReference type="InterPro" id="IPR002347">
    <property type="entry name" value="SDR_fam"/>
</dbReference>
<dbReference type="STRING" id="1177154.Y5S_01261"/>
<dbReference type="SUPFAM" id="SSF51735">
    <property type="entry name" value="NAD(P)-binding Rossmann-fold domains"/>
    <property type="match status" value="1"/>
</dbReference>
<keyword evidence="2" id="KW-0560">Oxidoreductase</keyword>
<dbReference type="PROSITE" id="PS00061">
    <property type="entry name" value="ADH_SHORT"/>
    <property type="match status" value="1"/>
</dbReference>
<comment type="caution">
    <text evidence="4">The sequence shown here is derived from an EMBL/GenBank/DDBJ whole genome shotgun (WGS) entry which is preliminary data.</text>
</comment>
<dbReference type="EMBL" id="ARXV01000004">
    <property type="protein sequence ID" value="KGD65368.1"/>
    <property type="molecule type" value="Genomic_DNA"/>
</dbReference>
<dbReference type="OrthoDB" id="7301144at2"/>
<dbReference type="PANTHER" id="PTHR44196">
    <property type="entry name" value="DEHYDROGENASE/REDUCTASE SDR FAMILY MEMBER 7B"/>
    <property type="match status" value="1"/>
</dbReference>
<evidence type="ECO:0000256" key="1">
    <source>
        <dbReference type="ARBA" id="ARBA00006484"/>
    </source>
</evidence>